<name>A0A6J4LGI9_9ACTN</name>
<accession>A0A6J4LGI9</accession>
<evidence type="ECO:0000313" key="2">
    <source>
        <dbReference type="EMBL" id="CAA9331960.1"/>
    </source>
</evidence>
<gene>
    <name evidence="2" type="ORF">AVDCRST_MAG48-3179</name>
</gene>
<organism evidence="2">
    <name type="scientific">uncultured Friedmanniella sp</name>
    <dbReference type="NCBI Taxonomy" id="335381"/>
    <lineage>
        <taxon>Bacteria</taxon>
        <taxon>Bacillati</taxon>
        <taxon>Actinomycetota</taxon>
        <taxon>Actinomycetes</taxon>
        <taxon>Propionibacteriales</taxon>
        <taxon>Nocardioidaceae</taxon>
        <taxon>Friedmanniella</taxon>
        <taxon>environmental samples</taxon>
    </lineage>
</organism>
<feature type="compositionally biased region" description="Low complexity" evidence="1">
    <location>
        <begin position="1"/>
        <end position="21"/>
    </location>
</feature>
<dbReference type="EMBL" id="CADCTS010000450">
    <property type="protein sequence ID" value="CAA9331960.1"/>
    <property type="molecule type" value="Genomic_DNA"/>
</dbReference>
<reference evidence="2" key="1">
    <citation type="submission" date="2020-02" db="EMBL/GenBank/DDBJ databases">
        <authorList>
            <person name="Meier V. D."/>
        </authorList>
    </citation>
    <scope>NUCLEOTIDE SEQUENCE</scope>
    <source>
        <strain evidence="2">AVDCRST_MAG48</strain>
    </source>
</reference>
<proteinExistence type="predicted"/>
<feature type="region of interest" description="Disordered" evidence="1">
    <location>
        <begin position="1"/>
        <end position="35"/>
    </location>
</feature>
<feature type="region of interest" description="Disordered" evidence="1">
    <location>
        <begin position="64"/>
        <end position="95"/>
    </location>
</feature>
<dbReference type="AlphaFoldDB" id="A0A6J4LGI9"/>
<sequence length="171" mass="17821">MWPRGPSSPRSSRSQGRVSVPGPAPEPEADDAPARRCQGRVIHAAVAVSSGPVRTTVEVAASAPVRGATRTVRLSPSASPEDVEGDHRPGGRLPGQRLRLRVRDGAGTVLLQHPLPVGDGPWQPLGSLSFEPAPGEDWTEVRVPLTPAPAVVDLRAEVPAGLQLLDLGGTT</sequence>
<evidence type="ECO:0000256" key="1">
    <source>
        <dbReference type="SAM" id="MobiDB-lite"/>
    </source>
</evidence>
<protein>
    <submittedName>
        <fullName evidence="2">Uncharacterized protein</fullName>
    </submittedName>
</protein>